<dbReference type="EMBL" id="JABANM010013889">
    <property type="protein sequence ID" value="KAF4733591.1"/>
    <property type="molecule type" value="Genomic_DNA"/>
</dbReference>
<sequence>MKDADWNPSPLPTEAGIDGRRLVEDFVSFLDGALNVKWPGRREQQLGLRAVYRHSAEEIAEVVRRILLHGSGRLTRDTLIGHALGLRLPRKGMTSFKHARPLQRHYVRAVIEPLALGSGVFDDLRKDMLARQAPPLVTTEREMPRLVDSRGGGFKMNIKGPKRRGDIVSMDTTAGELTTDLGSDADSGKEDIMPARRSTFITIQPEG</sequence>
<comment type="caution">
    <text evidence="1">The sequence shown here is derived from an EMBL/GenBank/DDBJ whole genome shotgun (WGS) entry which is preliminary data.</text>
</comment>
<protein>
    <submittedName>
        <fullName evidence="1">Uncharacterized protein</fullName>
    </submittedName>
</protein>
<dbReference type="AlphaFoldDB" id="A0A7J6SL82"/>
<accession>A0A7J6SL82</accession>
<name>A0A7J6SL82_PEROL</name>
<organism evidence="1 2">
    <name type="scientific">Perkinsus olseni</name>
    <name type="common">Perkinsus atlanticus</name>
    <dbReference type="NCBI Taxonomy" id="32597"/>
    <lineage>
        <taxon>Eukaryota</taxon>
        <taxon>Sar</taxon>
        <taxon>Alveolata</taxon>
        <taxon>Perkinsozoa</taxon>
        <taxon>Perkinsea</taxon>
        <taxon>Perkinsida</taxon>
        <taxon>Perkinsidae</taxon>
        <taxon>Perkinsus</taxon>
    </lineage>
</organism>
<gene>
    <name evidence="1" type="ORF">FOZ62_010469</name>
</gene>
<proteinExistence type="predicted"/>
<evidence type="ECO:0000313" key="2">
    <source>
        <dbReference type="Proteomes" id="UP000574390"/>
    </source>
</evidence>
<reference evidence="1 2" key="1">
    <citation type="submission" date="2020-04" db="EMBL/GenBank/DDBJ databases">
        <title>Perkinsus olseni comparative genomics.</title>
        <authorList>
            <person name="Bogema D.R."/>
        </authorList>
    </citation>
    <scope>NUCLEOTIDE SEQUENCE [LARGE SCALE GENOMIC DNA]</scope>
    <source>
        <strain evidence="1">ATCC PRA-205</strain>
    </source>
</reference>
<evidence type="ECO:0000313" key="1">
    <source>
        <dbReference type="EMBL" id="KAF4733591.1"/>
    </source>
</evidence>
<dbReference type="Proteomes" id="UP000574390">
    <property type="component" value="Unassembled WGS sequence"/>
</dbReference>